<evidence type="ECO:0000259" key="2">
    <source>
        <dbReference type="Pfam" id="PF00534"/>
    </source>
</evidence>
<evidence type="ECO:0000313" key="4">
    <source>
        <dbReference type="Proteomes" id="UP000001857"/>
    </source>
</evidence>
<name>B5FFU9_ALIFM</name>
<dbReference type="HOGENOM" id="CLU_725504_0_0_6"/>
<keyword evidence="1" id="KW-0812">Transmembrane</keyword>
<reference evidence="4" key="1">
    <citation type="submission" date="2008-08" db="EMBL/GenBank/DDBJ databases">
        <title>Complete sequence of Vibrio fischeri strain MJ11.</title>
        <authorList>
            <person name="Mandel M.J."/>
            <person name="Stabb E.V."/>
            <person name="Ruby E.G."/>
            <person name="Ferriera S."/>
            <person name="Johnson J."/>
            <person name="Kravitz S."/>
            <person name="Beeson K."/>
            <person name="Sutton G."/>
            <person name="Rogers Y.-H."/>
            <person name="Friedman R."/>
            <person name="Frazier M."/>
            <person name="Venter J.C."/>
        </authorList>
    </citation>
    <scope>NUCLEOTIDE SEQUENCE [LARGE SCALE GENOMIC DNA]</scope>
    <source>
        <strain evidence="4">MJ11</strain>
    </source>
</reference>
<proteinExistence type="predicted"/>
<dbReference type="Pfam" id="PF00534">
    <property type="entry name" value="Glycos_transf_1"/>
    <property type="match status" value="1"/>
</dbReference>
<feature type="domain" description="Glycosyl transferase family 1" evidence="2">
    <location>
        <begin position="198"/>
        <end position="313"/>
    </location>
</feature>
<reference evidence="3 4" key="2">
    <citation type="journal article" date="2009" name="Nature">
        <title>A single regulatory gene is sufficient to alter bacterial host range.</title>
        <authorList>
            <person name="Mandel M.J."/>
            <person name="Wollenberg M.S."/>
            <person name="Stabb E.V."/>
            <person name="Visick K.L."/>
            <person name="Ruby E.G."/>
        </authorList>
    </citation>
    <scope>NUCLEOTIDE SEQUENCE [LARGE SCALE GENOMIC DNA]</scope>
    <source>
        <strain evidence="3 4">MJ11</strain>
    </source>
</reference>
<dbReference type="CDD" id="cd03801">
    <property type="entry name" value="GT4_PimA-like"/>
    <property type="match status" value="1"/>
</dbReference>
<dbReference type="GO" id="GO:0016757">
    <property type="term" value="F:glycosyltransferase activity"/>
    <property type="evidence" value="ECO:0007669"/>
    <property type="project" value="InterPro"/>
</dbReference>
<dbReference type="Proteomes" id="UP000001857">
    <property type="component" value="Chromosome I"/>
</dbReference>
<dbReference type="AlphaFoldDB" id="B5FFU9"/>
<keyword evidence="1" id="KW-0472">Membrane</keyword>
<dbReference type="PANTHER" id="PTHR45947:SF3">
    <property type="entry name" value="SULFOQUINOVOSYL TRANSFERASE SQD2"/>
    <property type="match status" value="1"/>
</dbReference>
<protein>
    <submittedName>
        <fullName evidence="3">LPS biosynthesis protein, putative</fullName>
    </submittedName>
</protein>
<accession>B5FFU9</accession>
<dbReference type="InterPro" id="IPR001296">
    <property type="entry name" value="Glyco_trans_1"/>
</dbReference>
<dbReference type="PANTHER" id="PTHR45947">
    <property type="entry name" value="SULFOQUINOVOSYL TRANSFERASE SQD2"/>
    <property type="match status" value="1"/>
</dbReference>
<sequence length="381" mass="43665">MKEKIVISSMFYPGVGGIENSIRNIASSLTNMGLDCETVSFSTFKDARKQKKHHYIKREGMYKLLKCLFSGEIASLLYAIFYLKRNFRNNIFFVSRHPLFAFAGVVLKFKKHIYIPPAIMSDFYIGVLNDIKFSEKPLQYVKYHLISKIHQLYERVVANNRNVMIYTFSHNIKSQFENKYKKEAVVSEPGVDHSIFNFNQTIQPKNKISFIYVGRLEYGKNVELLLSAFMKVDNSRFLLNVVGSGALETELKARYQSENIVFLGTKIKGELSVLYNQSDFTILPTYYEGFGQVLIESLCCGTKVIGFDSSIANTAVTQIIENDDYGLPIMELGESGIKSILTKIQAEKLYKYDKERVSKISKSRFSWQSFCKNLINFNKGG</sequence>
<dbReference type="EMBL" id="CP001139">
    <property type="protein sequence ID" value="ACH64952.1"/>
    <property type="molecule type" value="Genomic_DNA"/>
</dbReference>
<organism evidence="3 4">
    <name type="scientific">Aliivibrio fischeri (strain MJ11)</name>
    <name type="common">Vibrio fischeri</name>
    <dbReference type="NCBI Taxonomy" id="388396"/>
    <lineage>
        <taxon>Bacteria</taxon>
        <taxon>Pseudomonadati</taxon>
        <taxon>Pseudomonadota</taxon>
        <taxon>Gammaproteobacteria</taxon>
        <taxon>Vibrionales</taxon>
        <taxon>Vibrionaceae</taxon>
        <taxon>Aliivibrio</taxon>
    </lineage>
</organism>
<dbReference type="KEGG" id="vfm:VFMJ11_0165"/>
<keyword evidence="1" id="KW-1133">Transmembrane helix</keyword>
<dbReference type="InterPro" id="IPR050194">
    <property type="entry name" value="Glycosyltransferase_grp1"/>
</dbReference>
<evidence type="ECO:0000256" key="1">
    <source>
        <dbReference type="SAM" id="Phobius"/>
    </source>
</evidence>
<dbReference type="SUPFAM" id="SSF53756">
    <property type="entry name" value="UDP-Glycosyltransferase/glycogen phosphorylase"/>
    <property type="match status" value="1"/>
</dbReference>
<evidence type="ECO:0000313" key="3">
    <source>
        <dbReference type="EMBL" id="ACH64952.1"/>
    </source>
</evidence>
<dbReference type="CAZy" id="GT4">
    <property type="family name" value="Glycosyltransferase Family 4"/>
</dbReference>
<dbReference type="RefSeq" id="WP_012532726.1">
    <property type="nucleotide sequence ID" value="NC_011184.1"/>
</dbReference>
<feature type="transmembrane region" description="Helical" evidence="1">
    <location>
        <begin position="64"/>
        <end position="83"/>
    </location>
</feature>
<gene>
    <name evidence="3" type="ordered locus">VFMJ11_0165</name>
</gene>
<dbReference type="Gene3D" id="3.40.50.2000">
    <property type="entry name" value="Glycogen Phosphorylase B"/>
    <property type="match status" value="2"/>
</dbReference>